<dbReference type="SUPFAM" id="SSF53383">
    <property type="entry name" value="PLP-dependent transferases"/>
    <property type="match status" value="1"/>
</dbReference>
<evidence type="ECO:0000256" key="2">
    <source>
        <dbReference type="ARBA" id="ARBA00008954"/>
    </source>
</evidence>
<proteinExistence type="inferred from homology"/>
<keyword evidence="5" id="KW-0032">Aminotransferase</keyword>
<evidence type="ECO:0000313" key="5">
    <source>
        <dbReference type="EMBL" id="NVN37622.1"/>
    </source>
</evidence>
<comment type="similarity">
    <text evidence="2 4">Belongs to the class-III pyridoxal-phosphate-dependent aminotransferase family.</text>
</comment>
<reference evidence="5 6" key="1">
    <citation type="submission" date="2020-06" db="EMBL/GenBank/DDBJ databases">
        <title>Description of novel acetic acid bacteria.</title>
        <authorList>
            <person name="Sombolestani A."/>
        </authorList>
    </citation>
    <scope>NUCLEOTIDE SEQUENCE [LARGE SCALE GENOMIC DNA]</scope>
    <source>
        <strain evidence="5 6">LMG 25</strain>
    </source>
</reference>
<dbReference type="EMBL" id="JABXXS010000027">
    <property type="protein sequence ID" value="NVN37622.1"/>
    <property type="molecule type" value="Genomic_DNA"/>
</dbReference>
<dbReference type="InterPro" id="IPR015421">
    <property type="entry name" value="PyrdxlP-dep_Trfase_major"/>
</dbReference>
<dbReference type="AlphaFoldDB" id="A0A850P729"/>
<evidence type="ECO:0000256" key="4">
    <source>
        <dbReference type="RuleBase" id="RU003560"/>
    </source>
</evidence>
<organism evidence="5 6">
    <name type="scientific">Komagataeibacter swingsii</name>
    <dbReference type="NCBI Taxonomy" id="215220"/>
    <lineage>
        <taxon>Bacteria</taxon>
        <taxon>Pseudomonadati</taxon>
        <taxon>Pseudomonadota</taxon>
        <taxon>Alphaproteobacteria</taxon>
        <taxon>Acetobacterales</taxon>
        <taxon>Acetobacteraceae</taxon>
        <taxon>Komagataeibacter</taxon>
    </lineage>
</organism>
<dbReference type="GO" id="GO:0030170">
    <property type="term" value="F:pyridoxal phosphate binding"/>
    <property type="evidence" value="ECO:0007669"/>
    <property type="project" value="InterPro"/>
</dbReference>
<name>A0A850P729_9PROT</name>
<accession>A0A850P729</accession>
<dbReference type="Gene3D" id="3.40.640.10">
    <property type="entry name" value="Type I PLP-dependent aspartate aminotransferase-like (Major domain)"/>
    <property type="match status" value="1"/>
</dbReference>
<gene>
    <name evidence="5" type="ORF">HUK81_11850</name>
</gene>
<dbReference type="GO" id="GO:0008483">
    <property type="term" value="F:transaminase activity"/>
    <property type="evidence" value="ECO:0007669"/>
    <property type="project" value="UniProtKB-KW"/>
</dbReference>
<dbReference type="PANTHER" id="PTHR43094">
    <property type="entry name" value="AMINOTRANSFERASE"/>
    <property type="match status" value="1"/>
</dbReference>
<dbReference type="CDD" id="cd00610">
    <property type="entry name" value="OAT_like"/>
    <property type="match status" value="1"/>
</dbReference>
<dbReference type="PROSITE" id="PS00600">
    <property type="entry name" value="AA_TRANSFER_CLASS_3"/>
    <property type="match status" value="1"/>
</dbReference>
<keyword evidence="3 4" id="KW-0663">Pyridoxal phosphate</keyword>
<dbReference type="PANTHER" id="PTHR43094:SF1">
    <property type="entry name" value="AMINOTRANSFERASE CLASS-III"/>
    <property type="match status" value="1"/>
</dbReference>
<evidence type="ECO:0000313" key="6">
    <source>
        <dbReference type="Proteomes" id="UP000522590"/>
    </source>
</evidence>
<dbReference type="Pfam" id="PF00202">
    <property type="entry name" value="Aminotran_3"/>
    <property type="match status" value="1"/>
</dbReference>
<dbReference type="InterPro" id="IPR015422">
    <property type="entry name" value="PyrdxlP-dep_Trfase_small"/>
</dbReference>
<dbReference type="Proteomes" id="UP000522590">
    <property type="component" value="Unassembled WGS sequence"/>
</dbReference>
<dbReference type="InterPro" id="IPR015424">
    <property type="entry name" value="PyrdxlP-dep_Trfase"/>
</dbReference>
<dbReference type="PIRSF" id="PIRSF000521">
    <property type="entry name" value="Transaminase_4ab_Lys_Orn"/>
    <property type="match status" value="1"/>
</dbReference>
<evidence type="ECO:0000256" key="1">
    <source>
        <dbReference type="ARBA" id="ARBA00001933"/>
    </source>
</evidence>
<comment type="cofactor">
    <cofactor evidence="1">
        <name>pyridoxal 5'-phosphate</name>
        <dbReference type="ChEBI" id="CHEBI:597326"/>
    </cofactor>
</comment>
<keyword evidence="5" id="KW-0808">Transferase</keyword>
<evidence type="ECO:0000256" key="3">
    <source>
        <dbReference type="ARBA" id="ARBA00022898"/>
    </source>
</evidence>
<dbReference type="InterPro" id="IPR049704">
    <property type="entry name" value="Aminotrans_3_PPA_site"/>
</dbReference>
<protein>
    <submittedName>
        <fullName evidence="5">Aspartate aminotransferase family protein</fullName>
    </submittedName>
</protein>
<dbReference type="InterPro" id="IPR005814">
    <property type="entry name" value="Aminotrans_3"/>
</dbReference>
<dbReference type="Gene3D" id="3.90.1150.10">
    <property type="entry name" value="Aspartate Aminotransferase, domain 1"/>
    <property type="match status" value="1"/>
</dbReference>
<comment type="caution">
    <text evidence="5">The sequence shown here is derived from an EMBL/GenBank/DDBJ whole genome shotgun (WGS) entry which is preliminary data.</text>
</comment>
<sequence length="413" mass="45861">MEKKITLVRAQGSFVFDDTGHRYIDCTSQAWSNNLGANDPRVIEAAIAQIRELTHARPTFDTPILLKLNKKMQEVAPENLTQVGYCLHGSLGGEMAMKLAFKNRPEARNLITLQDGYHGRSLATLAASWPHPNNPFLPIEPRVTRVPHPDPYRPRLGMDSEQEVRLCLELLEDTIRKGVDGPVAAVMMEPIQGNGGHIEFPRSYYHGVRDICNRTGALLIFDEVQTGFGRLGTMWASDYYGVTPDITVFGKGVGGGFPLAGILAHKDLTWFGEGEDALTFGQFPPSLAAAHATIEAIQNDGLCERAAEQGKYATERLLEMQERRKLIGNVRCPGLFVAIELVKDRQTKEPARWAAHQVYLRGIRHGVLFGESRYLGLGNLIKVKPPLDISRELLARSLDVLDEVLGEIEDEMS</sequence>